<accession>A0A8E2ES26</accession>
<evidence type="ECO:0000256" key="4">
    <source>
        <dbReference type="ARBA" id="ARBA00023136"/>
    </source>
</evidence>
<name>A0A8E2ES26_9PEZI</name>
<keyword evidence="10" id="KW-1185">Reference proteome</keyword>
<feature type="transmembrane region" description="Helical" evidence="7">
    <location>
        <begin position="12"/>
        <end position="32"/>
    </location>
</feature>
<protein>
    <recommendedName>
        <fullName evidence="8">Rhodopsin domain-containing protein</fullName>
    </recommendedName>
</protein>
<dbReference type="EMBL" id="KV750710">
    <property type="protein sequence ID" value="OCL03566.1"/>
    <property type="molecule type" value="Genomic_DNA"/>
</dbReference>
<feature type="domain" description="Rhodopsin" evidence="8">
    <location>
        <begin position="28"/>
        <end position="273"/>
    </location>
</feature>
<keyword evidence="2 7" id="KW-0812">Transmembrane</keyword>
<dbReference type="InterPro" id="IPR049326">
    <property type="entry name" value="Rhodopsin_dom_fungi"/>
</dbReference>
<dbReference type="Pfam" id="PF20684">
    <property type="entry name" value="Fung_rhodopsin"/>
    <property type="match status" value="1"/>
</dbReference>
<feature type="transmembrane region" description="Helical" evidence="7">
    <location>
        <begin position="200"/>
        <end position="228"/>
    </location>
</feature>
<keyword evidence="4 7" id="KW-0472">Membrane</keyword>
<dbReference type="OrthoDB" id="444631at2759"/>
<gene>
    <name evidence="9" type="ORF">AOQ84DRAFT_392177</name>
</gene>
<feature type="compositionally biased region" description="Gly residues" evidence="6">
    <location>
        <begin position="315"/>
        <end position="324"/>
    </location>
</feature>
<dbReference type="Proteomes" id="UP000250140">
    <property type="component" value="Unassembled WGS sequence"/>
</dbReference>
<feature type="compositionally biased region" description="Basic and acidic residues" evidence="6">
    <location>
        <begin position="289"/>
        <end position="304"/>
    </location>
</feature>
<feature type="compositionally biased region" description="Low complexity" evidence="6">
    <location>
        <begin position="405"/>
        <end position="415"/>
    </location>
</feature>
<keyword evidence="3 7" id="KW-1133">Transmembrane helix</keyword>
<organism evidence="9 10">
    <name type="scientific">Glonium stellatum</name>
    <dbReference type="NCBI Taxonomy" id="574774"/>
    <lineage>
        <taxon>Eukaryota</taxon>
        <taxon>Fungi</taxon>
        <taxon>Dikarya</taxon>
        <taxon>Ascomycota</taxon>
        <taxon>Pezizomycotina</taxon>
        <taxon>Dothideomycetes</taxon>
        <taxon>Pleosporomycetidae</taxon>
        <taxon>Gloniales</taxon>
        <taxon>Gloniaceae</taxon>
        <taxon>Glonium</taxon>
    </lineage>
</organism>
<sequence length="492" mass="54787">MHDHISRETWAVGITVLLTVVSTIFIGLRLIVRFFMVRNPGKDDLFCFIAGLFNIMETVTLFYEVRYGSGKHVWQLTRADLQNQLLAVYISMPPYILTLGFIKASILCQYLRVFNSFIRQVCFGMLVVVTLTSIAFLLVFSFQCTPTRAFWDITLRGRCINIATINFAFLSINVATDIILIIIPIPIFKNLKMRKAEKRSLIFIFALGALALTLLPTNSAAVTCLLRIPYVIIMNSTKDSTYHNHGLIIWSRVELNVAIVCACLPALRVPLARWFPKMWRRSVETLRHSRQDLSSEPATERWSDEAGDSNDDDSSGGGGGGGGSLSKLKRAIRASFAAGEESQENLGTHRASIMKLPPPPYPAPPADALDPQGIRVYTIFTPRITPQPYIPLTPGPPRKASRDFSSVGSPRWSSRPGGGKRVTYSTQASGSQRSSPVLEQVEEGSASSPQTEWRCSNVTTLAEFPVLFVDDGRLDDLWSQITQDPIWSRNPI</sequence>
<feature type="compositionally biased region" description="Pro residues" evidence="6">
    <location>
        <begin position="388"/>
        <end position="397"/>
    </location>
</feature>
<feature type="transmembrane region" description="Helical" evidence="7">
    <location>
        <begin position="83"/>
        <end position="102"/>
    </location>
</feature>
<feature type="transmembrane region" description="Helical" evidence="7">
    <location>
        <begin position="44"/>
        <end position="63"/>
    </location>
</feature>
<reference evidence="9 10" key="1">
    <citation type="journal article" date="2016" name="Nat. Commun.">
        <title>Ectomycorrhizal ecology is imprinted in the genome of the dominant symbiotic fungus Cenococcum geophilum.</title>
        <authorList>
            <consortium name="DOE Joint Genome Institute"/>
            <person name="Peter M."/>
            <person name="Kohler A."/>
            <person name="Ohm R.A."/>
            <person name="Kuo A."/>
            <person name="Krutzmann J."/>
            <person name="Morin E."/>
            <person name="Arend M."/>
            <person name="Barry K.W."/>
            <person name="Binder M."/>
            <person name="Choi C."/>
            <person name="Clum A."/>
            <person name="Copeland A."/>
            <person name="Grisel N."/>
            <person name="Haridas S."/>
            <person name="Kipfer T."/>
            <person name="LaButti K."/>
            <person name="Lindquist E."/>
            <person name="Lipzen A."/>
            <person name="Maire R."/>
            <person name="Meier B."/>
            <person name="Mihaltcheva S."/>
            <person name="Molinier V."/>
            <person name="Murat C."/>
            <person name="Poggeler S."/>
            <person name="Quandt C.A."/>
            <person name="Sperisen C."/>
            <person name="Tritt A."/>
            <person name="Tisserant E."/>
            <person name="Crous P.W."/>
            <person name="Henrissat B."/>
            <person name="Nehls U."/>
            <person name="Egli S."/>
            <person name="Spatafora J.W."/>
            <person name="Grigoriev I.V."/>
            <person name="Martin F.M."/>
        </authorList>
    </citation>
    <scope>NUCLEOTIDE SEQUENCE [LARGE SCALE GENOMIC DNA]</scope>
    <source>
        <strain evidence="9 10">CBS 207.34</strain>
    </source>
</reference>
<evidence type="ECO:0000256" key="1">
    <source>
        <dbReference type="ARBA" id="ARBA00004141"/>
    </source>
</evidence>
<comment type="similarity">
    <text evidence="5">Belongs to the SAT4 family.</text>
</comment>
<evidence type="ECO:0000259" key="8">
    <source>
        <dbReference type="Pfam" id="PF20684"/>
    </source>
</evidence>
<feature type="compositionally biased region" description="Polar residues" evidence="6">
    <location>
        <begin position="423"/>
        <end position="437"/>
    </location>
</feature>
<evidence type="ECO:0000256" key="7">
    <source>
        <dbReference type="SAM" id="Phobius"/>
    </source>
</evidence>
<dbReference type="InterPro" id="IPR052337">
    <property type="entry name" value="SAT4-like"/>
</dbReference>
<dbReference type="AlphaFoldDB" id="A0A8E2ES26"/>
<evidence type="ECO:0000256" key="3">
    <source>
        <dbReference type="ARBA" id="ARBA00022989"/>
    </source>
</evidence>
<dbReference type="PANTHER" id="PTHR33048:SF47">
    <property type="entry name" value="INTEGRAL MEMBRANE PROTEIN-RELATED"/>
    <property type="match status" value="1"/>
</dbReference>
<feature type="compositionally biased region" description="Acidic residues" evidence="6">
    <location>
        <begin position="305"/>
        <end position="314"/>
    </location>
</feature>
<evidence type="ECO:0000313" key="9">
    <source>
        <dbReference type="EMBL" id="OCL03566.1"/>
    </source>
</evidence>
<evidence type="ECO:0000313" key="10">
    <source>
        <dbReference type="Proteomes" id="UP000250140"/>
    </source>
</evidence>
<proteinExistence type="inferred from homology"/>
<dbReference type="PANTHER" id="PTHR33048">
    <property type="entry name" value="PTH11-LIKE INTEGRAL MEMBRANE PROTEIN (AFU_ORTHOLOGUE AFUA_5G11245)"/>
    <property type="match status" value="1"/>
</dbReference>
<feature type="transmembrane region" description="Helical" evidence="7">
    <location>
        <begin position="162"/>
        <end position="188"/>
    </location>
</feature>
<dbReference type="GO" id="GO:0016020">
    <property type="term" value="C:membrane"/>
    <property type="evidence" value="ECO:0007669"/>
    <property type="project" value="UniProtKB-SubCell"/>
</dbReference>
<evidence type="ECO:0000256" key="5">
    <source>
        <dbReference type="ARBA" id="ARBA00038359"/>
    </source>
</evidence>
<evidence type="ECO:0000256" key="6">
    <source>
        <dbReference type="SAM" id="MobiDB-lite"/>
    </source>
</evidence>
<comment type="subcellular location">
    <subcellularLocation>
        <location evidence="1">Membrane</location>
        <topology evidence="1">Multi-pass membrane protein</topology>
    </subcellularLocation>
</comment>
<feature type="transmembrane region" description="Helical" evidence="7">
    <location>
        <begin position="123"/>
        <end position="142"/>
    </location>
</feature>
<feature type="region of interest" description="Disordered" evidence="6">
    <location>
        <begin position="289"/>
        <end position="325"/>
    </location>
</feature>
<evidence type="ECO:0000256" key="2">
    <source>
        <dbReference type="ARBA" id="ARBA00022692"/>
    </source>
</evidence>
<feature type="region of interest" description="Disordered" evidence="6">
    <location>
        <begin position="388"/>
        <end position="451"/>
    </location>
</feature>